<dbReference type="AlphaFoldDB" id="A0A252AT86"/>
<dbReference type="EMBL" id="JOPA01000021">
    <property type="protein sequence ID" value="OUI93492.1"/>
    <property type="molecule type" value="Genomic_DNA"/>
</dbReference>
<feature type="domain" description="Lipid/polyisoprenoid-binding YceI-like" evidence="2">
    <location>
        <begin position="36"/>
        <end position="200"/>
    </location>
</feature>
<dbReference type="SUPFAM" id="SSF101874">
    <property type="entry name" value="YceI-like"/>
    <property type="match status" value="1"/>
</dbReference>
<dbReference type="Proteomes" id="UP000194641">
    <property type="component" value="Unassembled WGS sequence"/>
</dbReference>
<keyword evidence="1" id="KW-0732">Signal</keyword>
<name>A0A252AT86_9PROT</name>
<dbReference type="Pfam" id="PF04264">
    <property type="entry name" value="YceI"/>
    <property type="match status" value="1"/>
</dbReference>
<dbReference type="PANTHER" id="PTHR34406">
    <property type="entry name" value="PROTEIN YCEI"/>
    <property type="match status" value="1"/>
</dbReference>
<dbReference type="InterPro" id="IPR007372">
    <property type="entry name" value="Lipid/polyisoprenoid-bd_YceI"/>
</dbReference>
<evidence type="ECO:0000256" key="1">
    <source>
        <dbReference type="SAM" id="SignalP"/>
    </source>
</evidence>
<evidence type="ECO:0000259" key="2">
    <source>
        <dbReference type="SMART" id="SM00867"/>
    </source>
</evidence>
<feature type="signal peptide" evidence="1">
    <location>
        <begin position="1"/>
        <end position="24"/>
    </location>
</feature>
<dbReference type="InterPro" id="IPR036761">
    <property type="entry name" value="TTHA0802/YceI-like_sf"/>
</dbReference>
<evidence type="ECO:0000313" key="3">
    <source>
        <dbReference type="EMBL" id="OUI93492.1"/>
    </source>
</evidence>
<dbReference type="PANTHER" id="PTHR34406:SF1">
    <property type="entry name" value="PROTEIN YCEI"/>
    <property type="match status" value="1"/>
</dbReference>
<feature type="chain" id="PRO_5013281762" description="Lipid/polyisoprenoid-binding YceI-like domain-containing protein" evidence="1">
    <location>
        <begin position="25"/>
        <end position="203"/>
    </location>
</feature>
<organism evidence="3 4">
    <name type="scientific">Acetobacter indonesiensis</name>
    <dbReference type="NCBI Taxonomy" id="104101"/>
    <lineage>
        <taxon>Bacteria</taxon>
        <taxon>Pseudomonadati</taxon>
        <taxon>Pseudomonadota</taxon>
        <taxon>Alphaproteobacteria</taxon>
        <taxon>Acetobacterales</taxon>
        <taxon>Acetobacteraceae</taxon>
        <taxon>Acetobacter</taxon>
    </lineage>
</organism>
<dbReference type="Gene3D" id="2.40.128.110">
    <property type="entry name" value="Lipid/polyisoprenoid-binding, YceI-like"/>
    <property type="match status" value="1"/>
</dbReference>
<protein>
    <recommendedName>
        <fullName evidence="2">Lipid/polyisoprenoid-binding YceI-like domain-containing protein</fullName>
    </recommendedName>
</protein>
<reference evidence="4" key="1">
    <citation type="submission" date="2014-06" db="EMBL/GenBank/DDBJ databases">
        <authorList>
            <person name="Winans N.J."/>
            <person name="Newell P.D."/>
            <person name="Douglas A.E."/>
        </authorList>
    </citation>
    <scope>NUCLEOTIDE SEQUENCE [LARGE SCALE GENOMIC DNA]</scope>
</reference>
<comment type="caution">
    <text evidence="3">The sequence shown here is derived from an EMBL/GenBank/DDBJ whole genome shotgun (WGS) entry which is preliminary data.</text>
</comment>
<dbReference type="RefSeq" id="WP_086612892.1">
    <property type="nucleotide sequence ID" value="NZ_JAMYZX010000008.1"/>
</dbReference>
<sequence length="203" mass="21266">MSKKTVACTFALLGLAASLGLAQAEGTAPIKVESGTYKVEPGHTQVVFSLLHFGFTHYSGLFSDVSGTLTLNSAHPAASKLEVSIPVSSVQTTSDKLTAELKEADWFDAAKYPTATFVSTQVTPDGKGGATITGNFTLHGVTKPITLQAHYVGSGVNPMDKAYTVGFQATGVIKRSDYGVKTYVPMVGDDVALTIAGAFEKQK</sequence>
<accession>A0A252AT86</accession>
<proteinExistence type="predicted"/>
<evidence type="ECO:0000313" key="4">
    <source>
        <dbReference type="Proteomes" id="UP000194641"/>
    </source>
</evidence>
<dbReference type="SMART" id="SM00867">
    <property type="entry name" value="YceI"/>
    <property type="match status" value="1"/>
</dbReference>
<gene>
    <name evidence="3" type="ORF">HK17_08180</name>
</gene>